<dbReference type="PANTHER" id="PTHR30244">
    <property type="entry name" value="TRANSAMINASE"/>
    <property type="match status" value="1"/>
</dbReference>
<organism evidence="4 5">
    <name type="scientific">Candidatus Magasanikbacteria bacterium GW2011_GWC2_37_14</name>
    <dbReference type="NCBI Taxonomy" id="1619046"/>
    <lineage>
        <taxon>Bacteria</taxon>
        <taxon>Candidatus Magasanikiibacteriota</taxon>
    </lineage>
</organism>
<dbReference type="Pfam" id="PF01041">
    <property type="entry name" value="DegT_DnrJ_EryC1"/>
    <property type="match status" value="2"/>
</dbReference>
<dbReference type="EMBL" id="LBSX01000002">
    <property type="protein sequence ID" value="KKQ28110.1"/>
    <property type="molecule type" value="Genomic_DNA"/>
</dbReference>
<dbReference type="GO" id="GO:0000271">
    <property type="term" value="P:polysaccharide biosynthetic process"/>
    <property type="evidence" value="ECO:0007669"/>
    <property type="project" value="TreeGrafter"/>
</dbReference>
<keyword evidence="2 3" id="KW-0663">Pyridoxal phosphate</keyword>
<dbReference type="STRING" id="1619046.US42_C0002G0065"/>
<keyword evidence="4" id="KW-0808">Transferase</keyword>
<evidence type="ECO:0000256" key="1">
    <source>
        <dbReference type="PIRSR" id="PIRSR000390-1"/>
    </source>
</evidence>
<proteinExistence type="inferred from homology"/>
<evidence type="ECO:0000256" key="3">
    <source>
        <dbReference type="RuleBase" id="RU004508"/>
    </source>
</evidence>
<dbReference type="InterPro" id="IPR015422">
    <property type="entry name" value="PyrdxlP-dep_Trfase_small"/>
</dbReference>
<gene>
    <name evidence="4" type="ORF">US42_C0002G0065</name>
</gene>
<protein>
    <submittedName>
        <fullName evidence="4">DegT/DnrJ/EryC1/StrS aminotransferase</fullName>
    </submittedName>
</protein>
<dbReference type="Proteomes" id="UP000034849">
    <property type="component" value="Unassembled WGS sequence"/>
</dbReference>
<dbReference type="PIRSF" id="PIRSF000390">
    <property type="entry name" value="PLP_StrS"/>
    <property type="match status" value="1"/>
</dbReference>
<name>A0A0G0GPP4_9BACT</name>
<sequence>MSFLQKQIFTGFAPNLTKDDLILSLKYLFLPWYWKNIQKGNETNKAEEYLEKYLNVNKIITFDSGRTALYFVLQTLGSTRNSEILVQAYTCMVVINAIRWTGATPVYVDVNDDFNMSEDDLIKKITPKTKILIIQHTFGKPANLEKLLIVAKEHNIKIIEDCAHSLGAKYNNQYLGTFGEAAIISFGPDKIISCIRGGGVITNNKILTERLIEIQKQLPKTPLKKVIQHLVYYPIFYFCKPLYNLLLGKIILKIAKTLKFYGRIIYNEEKIGLPVTAYPAQLPNCLAQILNQQLVNLDNNLKHRQTLAKYYHDNLINNLFIKPNWDNDSVWLRYTILTNNPDKLHKFSKTNDIILGNWYDAPVAPKDIDLSIAGYTLGNCPNDEKLAQMSVNLPTDPTISKKDAKRIVDLLNNYV</sequence>
<dbReference type="InterPro" id="IPR015421">
    <property type="entry name" value="PyrdxlP-dep_Trfase_major"/>
</dbReference>
<dbReference type="Gene3D" id="3.40.640.10">
    <property type="entry name" value="Type I PLP-dependent aspartate aminotransferase-like (Major domain)"/>
    <property type="match status" value="1"/>
</dbReference>
<dbReference type="Gene3D" id="3.90.1150.10">
    <property type="entry name" value="Aspartate Aminotransferase, domain 1"/>
    <property type="match status" value="1"/>
</dbReference>
<keyword evidence="4" id="KW-0032">Aminotransferase</keyword>
<comment type="similarity">
    <text evidence="3">Belongs to the DegT/DnrJ/EryC1 family.</text>
</comment>
<dbReference type="AlphaFoldDB" id="A0A0G0GPP4"/>
<dbReference type="SUPFAM" id="SSF53383">
    <property type="entry name" value="PLP-dependent transferases"/>
    <property type="match status" value="1"/>
</dbReference>
<dbReference type="GO" id="GO:0030170">
    <property type="term" value="F:pyridoxal phosphate binding"/>
    <property type="evidence" value="ECO:0007669"/>
    <property type="project" value="TreeGrafter"/>
</dbReference>
<comment type="caution">
    <text evidence="4">The sequence shown here is derived from an EMBL/GenBank/DDBJ whole genome shotgun (WGS) entry which is preliminary data.</text>
</comment>
<dbReference type="PANTHER" id="PTHR30244:SF34">
    <property type="entry name" value="DTDP-4-AMINO-4,6-DIDEOXYGALACTOSE TRANSAMINASE"/>
    <property type="match status" value="1"/>
</dbReference>
<evidence type="ECO:0000256" key="2">
    <source>
        <dbReference type="PIRSR" id="PIRSR000390-2"/>
    </source>
</evidence>
<feature type="modified residue" description="N6-(pyridoxal phosphate)lysine" evidence="2">
    <location>
        <position position="190"/>
    </location>
</feature>
<evidence type="ECO:0000313" key="4">
    <source>
        <dbReference type="EMBL" id="KKQ28110.1"/>
    </source>
</evidence>
<dbReference type="InterPro" id="IPR000653">
    <property type="entry name" value="DegT/StrS_aminotransferase"/>
</dbReference>
<reference evidence="4 5" key="1">
    <citation type="journal article" date="2015" name="Nature">
        <title>rRNA introns, odd ribosomes, and small enigmatic genomes across a large radiation of phyla.</title>
        <authorList>
            <person name="Brown C.T."/>
            <person name="Hug L.A."/>
            <person name="Thomas B.C."/>
            <person name="Sharon I."/>
            <person name="Castelle C.J."/>
            <person name="Singh A."/>
            <person name="Wilkins M.J."/>
            <person name="Williams K.H."/>
            <person name="Banfield J.F."/>
        </authorList>
    </citation>
    <scope>NUCLEOTIDE SEQUENCE [LARGE SCALE GENOMIC DNA]</scope>
</reference>
<evidence type="ECO:0000313" key="5">
    <source>
        <dbReference type="Proteomes" id="UP000034849"/>
    </source>
</evidence>
<dbReference type="InterPro" id="IPR015424">
    <property type="entry name" value="PyrdxlP-dep_Trfase"/>
</dbReference>
<feature type="active site" description="Proton acceptor" evidence="1">
    <location>
        <position position="190"/>
    </location>
</feature>
<dbReference type="GO" id="GO:0008483">
    <property type="term" value="F:transaminase activity"/>
    <property type="evidence" value="ECO:0007669"/>
    <property type="project" value="UniProtKB-KW"/>
</dbReference>
<accession>A0A0G0GPP4</accession>